<accession>A0A7W2LSP7</accession>
<evidence type="ECO:0000256" key="15">
    <source>
        <dbReference type="RuleBase" id="RU003357"/>
    </source>
</evidence>
<evidence type="ECO:0000256" key="9">
    <source>
        <dbReference type="ARBA" id="ARBA00023065"/>
    </source>
</evidence>
<reference evidence="18 19" key="1">
    <citation type="submission" date="2020-07" db="EMBL/GenBank/DDBJ databases">
        <title>Diversity of carbapenemase encoding genes among Pseudomonas putida group clinical isolates in a tertiary Brazilian hospital.</title>
        <authorList>
            <person name="Alberto-Lei F."/>
            <person name="Nodari C.S."/>
            <person name="Streling A.P."/>
            <person name="Paulino J.T."/>
            <person name="Bessa-Neto F.O."/>
            <person name="Cayo R."/>
            <person name="Gales A.C."/>
        </authorList>
    </citation>
    <scope>NUCLEOTIDE SEQUENCE [LARGE SCALE GENOMIC DNA]</scope>
    <source>
        <strain evidence="18 19">11213</strain>
    </source>
</reference>
<keyword evidence="7 16" id="KW-0732">Signal</keyword>
<keyword evidence="6 14" id="KW-0812">Transmembrane</keyword>
<comment type="caution">
    <text evidence="18">The sequence shown here is derived from an EMBL/GenBank/DDBJ whole genome shotgun (WGS) entry which is preliminary data.</text>
</comment>
<evidence type="ECO:0000256" key="5">
    <source>
        <dbReference type="ARBA" id="ARBA00022496"/>
    </source>
</evidence>
<dbReference type="InterPro" id="IPR039426">
    <property type="entry name" value="TonB-dep_rcpt-like"/>
</dbReference>
<evidence type="ECO:0000259" key="17">
    <source>
        <dbReference type="SMART" id="SM00965"/>
    </source>
</evidence>
<keyword evidence="8" id="KW-0408">Iron</keyword>
<dbReference type="GO" id="GO:0015344">
    <property type="term" value="F:siderophore uptake transmembrane transporter activity"/>
    <property type="evidence" value="ECO:0007669"/>
    <property type="project" value="TreeGrafter"/>
</dbReference>
<protein>
    <submittedName>
        <fullName evidence="18">TonB-dependent siderophore receptor</fullName>
    </submittedName>
</protein>
<dbReference type="CDD" id="cd01347">
    <property type="entry name" value="ligand_gated_channel"/>
    <property type="match status" value="1"/>
</dbReference>
<comment type="similarity">
    <text evidence="2 14 15">Belongs to the TonB-dependent receptor family.</text>
</comment>
<evidence type="ECO:0000256" key="6">
    <source>
        <dbReference type="ARBA" id="ARBA00022692"/>
    </source>
</evidence>
<evidence type="ECO:0000256" key="2">
    <source>
        <dbReference type="ARBA" id="ARBA00009810"/>
    </source>
</evidence>
<comment type="subcellular location">
    <subcellularLocation>
        <location evidence="1 14">Cell outer membrane</location>
        <topology evidence="1 14">Multi-pass membrane protein</topology>
    </subcellularLocation>
</comment>
<proteinExistence type="inferred from homology"/>
<feature type="chain" id="PRO_5031507030" evidence="16">
    <location>
        <begin position="43"/>
        <end position="808"/>
    </location>
</feature>
<gene>
    <name evidence="18" type="ORF">H4C15_02360</name>
</gene>
<dbReference type="PANTHER" id="PTHR32552:SF74">
    <property type="entry name" value="HYDROXAMATE SIDEROPHORE RECEPTOR FHUE"/>
    <property type="match status" value="1"/>
</dbReference>
<dbReference type="GO" id="GO:0009279">
    <property type="term" value="C:cell outer membrane"/>
    <property type="evidence" value="ECO:0007669"/>
    <property type="project" value="UniProtKB-SubCell"/>
</dbReference>
<dbReference type="Gene3D" id="3.55.50.30">
    <property type="match status" value="1"/>
</dbReference>
<dbReference type="SMART" id="SM00965">
    <property type="entry name" value="STN"/>
    <property type="match status" value="1"/>
</dbReference>
<dbReference type="InterPro" id="IPR036942">
    <property type="entry name" value="Beta-barrel_TonB_sf"/>
</dbReference>
<dbReference type="PANTHER" id="PTHR32552">
    <property type="entry name" value="FERRICHROME IRON RECEPTOR-RELATED"/>
    <property type="match status" value="1"/>
</dbReference>
<organism evidence="18 19">
    <name type="scientific">Pseudomonas juntendi</name>
    <dbReference type="NCBI Taxonomy" id="2666183"/>
    <lineage>
        <taxon>Bacteria</taxon>
        <taxon>Pseudomonadati</taxon>
        <taxon>Pseudomonadota</taxon>
        <taxon>Gammaproteobacteria</taxon>
        <taxon>Pseudomonadales</taxon>
        <taxon>Pseudomonadaceae</taxon>
        <taxon>Pseudomonas</taxon>
    </lineage>
</organism>
<feature type="domain" description="Secretin/TonB short N-terminal" evidence="17">
    <location>
        <begin position="67"/>
        <end position="117"/>
    </location>
</feature>
<evidence type="ECO:0000256" key="14">
    <source>
        <dbReference type="PROSITE-ProRule" id="PRU01360"/>
    </source>
</evidence>
<keyword evidence="13 14" id="KW-0998">Cell outer membrane</keyword>
<evidence type="ECO:0000256" key="4">
    <source>
        <dbReference type="ARBA" id="ARBA00022452"/>
    </source>
</evidence>
<evidence type="ECO:0000256" key="13">
    <source>
        <dbReference type="ARBA" id="ARBA00023237"/>
    </source>
</evidence>
<name>A0A7W2LSP7_9PSED</name>
<evidence type="ECO:0000256" key="3">
    <source>
        <dbReference type="ARBA" id="ARBA00022448"/>
    </source>
</evidence>
<keyword evidence="9" id="KW-0406">Ion transport</keyword>
<keyword evidence="5" id="KW-0410">Iron transport</keyword>
<dbReference type="PROSITE" id="PS52016">
    <property type="entry name" value="TONB_DEPENDENT_REC_3"/>
    <property type="match status" value="1"/>
</dbReference>
<dbReference type="InterPro" id="IPR037066">
    <property type="entry name" value="Plug_dom_sf"/>
</dbReference>
<dbReference type="Gene3D" id="2.170.130.10">
    <property type="entry name" value="TonB-dependent receptor, plug domain"/>
    <property type="match status" value="1"/>
</dbReference>
<dbReference type="EMBL" id="JACGDA010000002">
    <property type="protein sequence ID" value="MBA6146360.1"/>
    <property type="molecule type" value="Genomic_DNA"/>
</dbReference>
<evidence type="ECO:0000313" key="19">
    <source>
        <dbReference type="Proteomes" id="UP000577346"/>
    </source>
</evidence>
<dbReference type="InterPro" id="IPR000531">
    <property type="entry name" value="Beta-barrel_TonB"/>
</dbReference>
<dbReference type="NCBIfam" id="TIGR01783">
    <property type="entry name" value="TonB-siderophor"/>
    <property type="match status" value="1"/>
</dbReference>
<keyword evidence="3 14" id="KW-0813">Transport</keyword>
<keyword evidence="4 14" id="KW-1134">Transmembrane beta strand</keyword>
<evidence type="ECO:0000256" key="16">
    <source>
        <dbReference type="SAM" id="SignalP"/>
    </source>
</evidence>
<evidence type="ECO:0000256" key="10">
    <source>
        <dbReference type="ARBA" id="ARBA00023077"/>
    </source>
</evidence>
<dbReference type="InterPro" id="IPR012910">
    <property type="entry name" value="Plug_dom"/>
</dbReference>
<keyword evidence="10 15" id="KW-0798">TonB box</keyword>
<dbReference type="FunFam" id="2.170.130.10:FF:000010">
    <property type="entry name" value="Ferripyoverdine receptor"/>
    <property type="match status" value="1"/>
</dbReference>
<dbReference type="Pfam" id="PF07660">
    <property type="entry name" value="STN"/>
    <property type="match status" value="1"/>
</dbReference>
<dbReference type="Pfam" id="PF07715">
    <property type="entry name" value="Plug"/>
    <property type="match status" value="1"/>
</dbReference>
<dbReference type="Proteomes" id="UP000577346">
    <property type="component" value="Unassembled WGS sequence"/>
</dbReference>
<keyword evidence="11 14" id="KW-0472">Membrane</keyword>
<dbReference type="Pfam" id="PF00593">
    <property type="entry name" value="TonB_dep_Rec_b-barrel"/>
    <property type="match status" value="1"/>
</dbReference>
<feature type="signal peptide" evidence="16">
    <location>
        <begin position="1"/>
        <end position="42"/>
    </location>
</feature>
<dbReference type="Gene3D" id="2.40.170.20">
    <property type="entry name" value="TonB-dependent receptor, beta-barrel domain"/>
    <property type="match status" value="1"/>
</dbReference>
<dbReference type="InterPro" id="IPR011662">
    <property type="entry name" value="Secretin/TonB_short_N"/>
</dbReference>
<dbReference type="AlphaFoldDB" id="A0A7W2LSP7"/>
<dbReference type="SUPFAM" id="SSF56935">
    <property type="entry name" value="Porins"/>
    <property type="match status" value="1"/>
</dbReference>
<evidence type="ECO:0000256" key="1">
    <source>
        <dbReference type="ARBA" id="ARBA00004571"/>
    </source>
</evidence>
<dbReference type="GO" id="GO:0015891">
    <property type="term" value="P:siderophore transport"/>
    <property type="evidence" value="ECO:0007669"/>
    <property type="project" value="InterPro"/>
</dbReference>
<sequence length="808" mass="89436">MHRPNLSPTLLARAVRPPQSNRMVLPGALLALMLLGSSAAHAEQVSVNIAAQPLSSALQQLGQQTQMQILYSPELVQGLKSSPVSGSLSTDEVLQRMLQGSGLSYRVDGHTILLVPPPSAGEAALELSPTSISGMAPGSVTEGSGLYTTYMSSSSTRLNLTQKETPQSVTVVTRQRLDDQKLTNLTEVLEATPGITVLRTGIGAENDTYWSRGFQINNFEIDGVPTSPRLDNTTQSTAMYDRVEIVRGATGLISGTGTPSATINMIRKRPTATFQGSVTAEAGSWDRYGTGFDVSGPLTDSGNVRGRLVVDYKTQNSFVDRLEQDTQLIYGISEFDLSDATMLTFGFSYLNTQVDDPLRTGFQVRYADGSKTDFSRSKNSSPTWSYNDRKQTNVFTSLEHQFDNGWSGKVELSHSVMDFDELINYMNGEISPVDGSGAYMYPNRWSGKPRQNNLDAYLTGPFTLFGREHELITGVTLSRYTENTPDHGGWFGPWTGYDGTIDNIWDWKGQGPRPDTTTIGKTYIQENQYAAYMTGRFHVTDDLAVILGGRVTDWRRTSDYQNWSDPTLDNKSDENRHGVFLPYAGVVYDLNDTWSVYGSYTKIFNPQPYGVHDENYKALDPQEGTGYELGVKGSFNEEKLNASLALFRIDQDNLAVYVRAPDIYRAEQGTTTKGVELELNGELAEGWQAFAGYAYSVSTDSDDNRIVTNTPRHSAKTFTTYRLPGILDNKLTIGGGVNWQSKTGQDLHTFTQGSYAVTNLMARYDITRNLSATLNLNNVFDRKYFSYVDSWGVYGAPRNFMTSVQYKF</sequence>
<evidence type="ECO:0000256" key="12">
    <source>
        <dbReference type="ARBA" id="ARBA00023170"/>
    </source>
</evidence>
<evidence type="ECO:0000313" key="18">
    <source>
        <dbReference type="EMBL" id="MBA6146360.1"/>
    </source>
</evidence>
<dbReference type="GO" id="GO:0038023">
    <property type="term" value="F:signaling receptor activity"/>
    <property type="evidence" value="ECO:0007669"/>
    <property type="project" value="InterPro"/>
</dbReference>
<evidence type="ECO:0000256" key="11">
    <source>
        <dbReference type="ARBA" id="ARBA00023136"/>
    </source>
</evidence>
<dbReference type="InterPro" id="IPR010105">
    <property type="entry name" value="TonB_sidphr_rcpt"/>
</dbReference>
<keyword evidence="12 18" id="KW-0675">Receptor</keyword>
<evidence type="ECO:0000256" key="7">
    <source>
        <dbReference type="ARBA" id="ARBA00022729"/>
    </source>
</evidence>
<dbReference type="RefSeq" id="WP_054904859.1">
    <property type="nucleotide sequence ID" value="NZ_JACGDA010000002.1"/>
</dbReference>
<evidence type="ECO:0000256" key="8">
    <source>
        <dbReference type="ARBA" id="ARBA00023004"/>
    </source>
</evidence>